<evidence type="ECO:0000256" key="9">
    <source>
        <dbReference type="ARBA" id="ARBA00031864"/>
    </source>
</evidence>
<dbReference type="EnsemblMetazoa" id="XM_003383713.3">
    <property type="protein sequence ID" value="XP_003383761.1"/>
    <property type="gene ID" value="LOC100637534"/>
</dbReference>
<evidence type="ECO:0000256" key="4">
    <source>
        <dbReference type="ARBA" id="ARBA00011825"/>
    </source>
</evidence>
<evidence type="ECO:0000256" key="8">
    <source>
        <dbReference type="ARBA" id="ARBA00023242"/>
    </source>
</evidence>
<proteinExistence type="inferred from homology"/>
<dbReference type="Proteomes" id="UP000007879">
    <property type="component" value="Unassembled WGS sequence"/>
</dbReference>
<evidence type="ECO:0000256" key="10">
    <source>
        <dbReference type="SAM" id="MobiDB-lite"/>
    </source>
</evidence>
<keyword evidence="6" id="KW-0507">mRNA processing</keyword>
<dbReference type="GO" id="GO:0071011">
    <property type="term" value="C:precatalytic spliceosome"/>
    <property type="evidence" value="ECO:0007669"/>
    <property type="project" value="TreeGrafter"/>
</dbReference>
<reference evidence="12" key="2">
    <citation type="submission" date="2017-05" db="UniProtKB">
        <authorList>
            <consortium name="EnsemblMetazoa"/>
        </authorList>
    </citation>
    <scope>IDENTIFICATION</scope>
</reference>
<evidence type="ECO:0000256" key="1">
    <source>
        <dbReference type="ARBA" id="ARBA00003632"/>
    </source>
</evidence>
<protein>
    <recommendedName>
        <fullName evidence="5">U4/U6.U5 small nuclear ribonucleoprotein 27 kDa protein</fullName>
    </recommendedName>
    <alternativeName>
        <fullName evidence="9">U4/U6.U5 tri-snRNP-associated protein 3</fullName>
    </alternativeName>
</protein>
<dbReference type="OrthoDB" id="21368at2759"/>
<evidence type="ECO:0000313" key="12">
    <source>
        <dbReference type="EnsemblMetazoa" id="Aqu2.1.40797_001"/>
    </source>
</evidence>
<feature type="compositionally biased region" description="Basic and acidic residues" evidence="10">
    <location>
        <begin position="67"/>
        <end position="94"/>
    </location>
</feature>
<feature type="compositionally biased region" description="Acidic residues" evidence="10">
    <location>
        <begin position="101"/>
        <end position="111"/>
    </location>
</feature>
<comment type="function">
    <text evidence="1">May play a role in mRNA splicing.</text>
</comment>
<feature type="compositionally biased region" description="Basic and acidic residues" evidence="10">
    <location>
        <begin position="10"/>
        <end position="35"/>
    </location>
</feature>
<keyword evidence="8" id="KW-0539">Nucleus</keyword>
<feature type="compositionally biased region" description="Basic residues" evidence="10">
    <location>
        <begin position="42"/>
        <end position="66"/>
    </location>
</feature>
<dbReference type="KEGG" id="aqu:100637534"/>
<reference evidence="13" key="1">
    <citation type="journal article" date="2010" name="Nature">
        <title>The Amphimedon queenslandica genome and the evolution of animal complexity.</title>
        <authorList>
            <person name="Srivastava M."/>
            <person name="Simakov O."/>
            <person name="Chapman J."/>
            <person name="Fahey B."/>
            <person name="Gauthier M.E."/>
            <person name="Mitros T."/>
            <person name="Richards G.S."/>
            <person name="Conaco C."/>
            <person name="Dacre M."/>
            <person name="Hellsten U."/>
            <person name="Larroux C."/>
            <person name="Putnam N.H."/>
            <person name="Stanke M."/>
            <person name="Adamska M."/>
            <person name="Darling A."/>
            <person name="Degnan S.M."/>
            <person name="Oakley T.H."/>
            <person name="Plachetzki D.C."/>
            <person name="Zhai Y."/>
            <person name="Adamski M."/>
            <person name="Calcino A."/>
            <person name="Cummins S.F."/>
            <person name="Goodstein D.M."/>
            <person name="Harris C."/>
            <person name="Jackson D.J."/>
            <person name="Leys S.P."/>
            <person name="Shu S."/>
            <person name="Woodcroft B.J."/>
            <person name="Vervoort M."/>
            <person name="Kosik K.S."/>
            <person name="Manning G."/>
            <person name="Degnan B.M."/>
            <person name="Rokhsar D.S."/>
        </authorList>
    </citation>
    <scope>NUCLEOTIDE SEQUENCE [LARGE SCALE GENOMIC DNA]</scope>
</reference>
<dbReference type="GO" id="GO:0008380">
    <property type="term" value="P:RNA splicing"/>
    <property type="evidence" value="ECO:0007669"/>
    <property type="project" value="UniProtKB-KW"/>
</dbReference>
<feature type="domain" description="U4/U6.U5 small nuclear ribonucleoprotein 27kDa protein" evidence="11">
    <location>
        <begin position="113"/>
        <end position="168"/>
    </location>
</feature>
<dbReference type="EnsemblMetazoa" id="Aqu2.1.40797_001">
    <property type="protein sequence ID" value="Aqu2.1.40797_001"/>
    <property type="gene ID" value="Aqu2.1.40797"/>
</dbReference>
<comment type="subcellular location">
    <subcellularLocation>
        <location evidence="2">Nucleus</location>
    </subcellularLocation>
</comment>
<comment type="subunit">
    <text evidence="4">Part of a tri-snRNP complex.</text>
</comment>
<evidence type="ECO:0000259" key="11">
    <source>
        <dbReference type="Pfam" id="PF08648"/>
    </source>
</evidence>
<keyword evidence="7" id="KW-0508">mRNA splicing</keyword>
<name>A0A1X7VL63_AMPQE</name>
<evidence type="ECO:0000256" key="2">
    <source>
        <dbReference type="ARBA" id="ARBA00004123"/>
    </source>
</evidence>
<evidence type="ECO:0000256" key="3">
    <source>
        <dbReference type="ARBA" id="ARBA00008218"/>
    </source>
</evidence>
<dbReference type="GO" id="GO:0006397">
    <property type="term" value="P:mRNA processing"/>
    <property type="evidence" value="ECO:0007669"/>
    <property type="project" value="UniProtKB-KW"/>
</dbReference>
<organism evidence="12">
    <name type="scientific">Amphimedon queenslandica</name>
    <name type="common">Sponge</name>
    <dbReference type="NCBI Taxonomy" id="400682"/>
    <lineage>
        <taxon>Eukaryota</taxon>
        <taxon>Metazoa</taxon>
        <taxon>Porifera</taxon>
        <taxon>Demospongiae</taxon>
        <taxon>Heteroscleromorpha</taxon>
        <taxon>Haplosclerida</taxon>
        <taxon>Niphatidae</taxon>
        <taxon>Amphimedon</taxon>
    </lineage>
</organism>
<dbReference type="Pfam" id="PF08648">
    <property type="entry name" value="SNRNP27"/>
    <property type="match status" value="1"/>
</dbReference>
<accession>A0A1X7VL63</accession>
<evidence type="ECO:0000313" key="13">
    <source>
        <dbReference type="Proteomes" id="UP000007879"/>
    </source>
</evidence>
<dbReference type="InParanoid" id="A0A1X7VL63"/>
<dbReference type="AlphaFoldDB" id="A0A1X7VL63"/>
<evidence type="ECO:0000256" key="5">
    <source>
        <dbReference type="ARBA" id="ARBA00014357"/>
    </source>
</evidence>
<dbReference type="PANTHER" id="PTHR31077:SF1">
    <property type="entry name" value="U4_U6.U5 SMALL NUCLEAR RIBONUCLEOPROTEIN 27 KDA PROTEIN"/>
    <property type="match status" value="1"/>
</dbReference>
<gene>
    <name evidence="12" type="primary">100637534</name>
</gene>
<sequence>MGRSRSPNRKGSERSSRRASPSRDRKSRRDRDRGSNRSRSPSGRRNRSRSPHNRSRSPRKYRSRSPARRDYRDKERERDKDRERDRSYRDKSPERMGTTVDDSDEDEQNLDDDGKEMLKLMGFAKFKSTKGKHVPGSCNASAANIKIEKKYRQYMNRRGGFNRPLDPMK</sequence>
<feature type="region of interest" description="Disordered" evidence="10">
    <location>
        <begin position="1"/>
        <end position="111"/>
    </location>
</feature>
<dbReference type="InterPro" id="IPR013957">
    <property type="entry name" value="SNRNP27"/>
</dbReference>
<comment type="similarity">
    <text evidence="3">Belongs to the SNUT3 family.</text>
</comment>
<dbReference type="PANTHER" id="PTHR31077">
    <property type="entry name" value="U4/U6.U5 SMALL NUCLEAR RIBONUCLEOPROTEIN 27 KDA PROTEIN"/>
    <property type="match status" value="1"/>
</dbReference>
<evidence type="ECO:0000256" key="7">
    <source>
        <dbReference type="ARBA" id="ARBA00023187"/>
    </source>
</evidence>
<keyword evidence="13" id="KW-1185">Reference proteome</keyword>
<dbReference type="STRING" id="400682.A0A1X7VL63"/>
<evidence type="ECO:0000256" key="6">
    <source>
        <dbReference type="ARBA" id="ARBA00022664"/>
    </source>
</evidence>